<comment type="caution">
    <text evidence="2">The sequence shown here is derived from an EMBL/GenBank/DDBJ whole genome shotgun (WGS) entry which is preliminary data.</text>
</comment>
<keyword evidence="1" id="KW-0472">Membrane</keyword>
<evidence type="ECO:0000313" key="3">
    <source>
        <dbReference type="Proteomes" id="UP000242444"/>
    </source>
</evidence>
<keyword evidence="1" id="KW-1133">Transmembrane helix</keyword>
<proteinExistence type="predicted"/>
<name>A0A263CVD2_9PSEU</name>
<sequence>MSLSGWLVLLVAAPVSAYGVAWMWLWRLERRRAQLLAEWTQDGRSVAAILARIEHERTVTWPLHDVDHQHR</sequence>
<dbReference type="RefSeq" id="WP_094866253.1">
    <property type="nucleotide sequence ID" value="NZ_NKYE01000029.1"/>
</dbReference>
<reference evidence="2 3" key="1">
    <citation type="submission" date="2017-07" db="EMBL/GenBank/DDBJ databases">
        <title>Amycolatopsis antarcticus sp. nov., isolated from the surface of an Antarcticus brown macroalga.</title>
        <authorList>
            <person name="Wang J."/>
            <person name="Leiva S."/>
            <person name="Huang J."/>
            <person name="Huang Y."/>
        </authorList>
    </citation>
    <scope>NUCLEOTIDE SEQUENCE [LARGE SCALE GENOMIC DNA]</scope>
    <source>
        <strain evidence="2 3">AU-G6</strain>
    </source>
</reference>
<dbReference type="AlphaFoldDB" id="A0A263CVD2"/>
<evidence type="ECO:0000256" key="1">
    <source>
        <dbReference type="SAM" id="Phobius"/>
    </source>
</evidence>
<keyword evidence="1" id="KW-0812">Transmembrane</keyword>
<dbReference type="Proteomes" id="UP000242444">
    <property type="component" value="Unassembled WGS sequence"/>
</dbReference>
<evidence type="ECO:0000313" key="2">
    <source>
        <dbReference type="EMBL" id="OZM69948.1"/>
    </source>
</evidence>
<dbReference type="EMBL" id="NKYE01000029">
    <property type="protein sequence ID" value="OZM69948.1"/>
    <property type="molecule type" value="Genomic_DNA"/>
</dbReference>
<gene>
    <name evidence="2" type="ORF">CFN78_27765</name>
</gene>
<keyword evidence="3" id="KW-1185">Reference proteome</keyword>
<accession>A0A263CVD2</accession>
<organism evidence="2 3">
    <name type="scientific">Amycolatopsis antarctica</name>
    <dbReference type="NCBI Taxonomy" id="1854586"/>
    <lineage>
        <taxon>Bacteria</taxon>
        <taxon>Bacillati</taxon>
        <taxon>Actinomycetota</taxon>
        <taxon>Actinomycetes</taxon>
        <taxon>Pseudonocardiales</taxon>
        <taxon>Pseudonocardiaceae</taxon>
        <taxon>Amycolatopsis</taxon>
    </lineage>
</organism>
<protein>
    <submittedName>
        <fullName evidence="2">Uncharacterized protein</fullName>
    </submittedName>
</protein>
<feature type="transmembrane region" description="Helical" evidence="1">
    <location>
        <begin position="6"/>
        <end position="26"/>
    </location>
</feature>
<dbReference type="InParanoid" id="A0A263CVD2"/>